<evidence type="ECO:0000259" key="3">
    <source>
        <dbReference type="Pfam" id="PF03959"/>
    </source>
</evidence>
<evidence type="ECO:0000256" key="2">
    <source>
        <dbReference type="ARBA" id="ARBA00022801"/>
    </source>
</evidence>
<dbReference type="InterPro" id="IPR050593">
    <property type="entry name" value="LovG"/>
</dbReference>
<feature type="domain" description="Serine hydrolase" evidence="3">
    <location>
        <begin position="14"/>
        <end position="244"/>
    </location>
</feature>
<keyword evidence="2" id="KW-0378">Hydrolase</keyword>
<dbReference type="Proteomes" id="UP001562357">
    <property type="component" value="Unassembled WGS sequence"/>
</dbReference>
<dbReference type="Pfam" id="PF03959">
    <property type="entry name" value="FSH1"/>
    <property type="match status" value="1"/>
</dbReference>
<evidence type="ECO:0000313" key="4">
    <source>
        <dbReference type="EMBL" id="GAB0138553.1"/>
    </source>
</evidence>
<name>A0ABQ0CYM4_9HYPO</name>
<dbReference type="Gene3D" id="3.40.50.1820">
    <property type="entry name" value="alpha/beta hydrolase"/>
    <property type="match status" value="1"/>
</dbReference>
<gene>
    <name evidence="4" type="primary">g6785</name>
    <name evidence="4" type="ORF">EsDP_00006785</name>
</gene>
<dbReference type="PANTHER" id="PTHR48070:SF3">
    <property type="entry name" value="ESTERASE DBAE-RELATED"/>
    <property type="match status" value="1"/>
</dbReference>
<comment type="caution">
    <text evidence="4">The sequence shown here is derived from an EMBL/GenBank/DDBJ whole genome shotgun (WGS) entry which is preliminary data.</text>
</comment>
<dbReference type="SUPFAM" id="SSF53474">
    <property type="entry name" value="alpha/beta-Hydrolases"/>
    <property type="match status" value="1"/>
</dbReference>
<proteinExistence type="inferred from homology"/>
<dbReference type="InterPro" id="IPR029058">
    <property type="entry name" value="AB_hydrolase_fold"/>
</dbReference>
<protein>
    <recommendedName>
        <fullName evidence="3">Serine hydrolase domain-containing protein</fullName>
    </recommendedName>
</protein>
<dbReference type="PANTHER" id="PTHR48070">
    <property type="entry name" value="ESTERASE OVCA2"/>
    <property type="match status" value="1"/>
</dbReference>
<accession>A0ABQ0CYM4</accession>
<comment type="similarity">
    <text evidence="1">Belongs to the LovG family.</text>
</comment>
<evidence type="ECO:0000256" key="1">
    <source>
        <dbReference type="ARBA" id="ARBA00005863"/>
    </source>
</evidence>
<sequence>MTTRDKITQPSPLPRILCLHGGGVNGRVFRLQCRTIISQLAHAFRLVFMDGPYASNPHPDIVAVYGHLGPFHHWLPPTDEEEPTAGARHVMDSCLAAMENDDDGSGPWVGVLGFSQGAKIAISLLWAQRRAEVLLGPGHARTDIRFGVIMAGSAPVVCLDPRLPRPRHVAEATANVSGPSFEDWPDAPCGHHVVDVPTLHVHGLKDAGIERHRKLLALYCEPGRTSVVEWDAGHRLPFKTGDVQRVVSSMLDMARHAGVV</sequence>
<organism evidence="4 5">
    <name type="scientific">Epichloe bromicola</name>
    <dbReference type="NCBI Taxonomy" id="79588"/>
    <lineage>
        <taxon>Eukaryota</taxon>
        <taxon>Fungi</taxon>
        <taxon>Dikarya</taxon>
        <taxon>Ascomycota</taxon>
        <taxon>Pezizomycotina</taxon>
        <taxon>Sordariomycetes</taxon>
        <taxon>Hypocreomycetidae</taxon>
        <taxon>Hypocreales</taxon>
        <taxon>Clavicipitaceae</taxon>
        <taxon>Epichloe</taxon>
    </lineage>
</organism>
<evidence type="ECO:0000313" key="5">
    <source>
        <dbReference type="Proteomes" id="UP001562357"/>
    </source>
</evidence>
<dbReference type="EMBL" id="BAAFGZ010000437">
    <property type="protein sequence ID" value="GAB0138553.1"/>
    <property type="molecule type" value="Genomic_DNA"/>
</dbReference>
<keyword evidence="5" id="KW-1185">Reference proteome</keyword>
<reference evidence="5" key="1">
    <citation type="submission" date="2024-06" db="EMBL/GenBank/DDBJ databases">
        <title>Draft Genome Sequences of Epichloe bromicola Strains Isolated from Elymus ciliaris.</title>
        <authorList>
            <consortium name="Epichloe bromicola genome sequencing consortium"/>
            <person name="Miura A."/>
            <person name="Imano S."/>
            <person name="Ashida A."/>
            <person name="Sato I."/>
            <person name="Chiba S."/>
            <person name="Tanaka A."/>
            <person name="Camagna M."/>
            <person name="Takemoto D."/>
        </authorList>
    </citation>
    <scope>NUCLEOTIDE SEQUENCE [LARGE SCALE GENOMIC DNA]</scope>
    <source>
        <strain evidence="5">DP</strain>
    </source>
</reference>
<dbReference type="InterPro" id="IPR005645">
    <property type="entry name" value="FSH-like_dom"/>
</dbReference>